<reference evidence="2" key="1">
    <citation type="journal article" date="2012" name="Nature">
        <title>The tomato genome sequence provides insights into fleshy fruit evolution.</title>
        <authorList>
            <consortium name="Tomato Genome Consortium"/>
        </authorList>
    </citation>
    <scope>NUCLEOTIDE SEQUENCE [LARGE SCALE GENOMIC DNA]</scope>
    <source>
        <strain evidence="2">cv. Heinz 1706</strain>
    </source>
</reference>
<dbReference type="Proteomes" id="UP000004994">
    <property type="component" value="Chromosome 4"/>
</dbReference>
<dbReference type="EnsemblPlants" id="Solyc04g024755.1.1">
    <property type="protein sequence ID" value="Solyc04g024755.1.1"/>
    <property type="gene ID" value="Solyc04g024755.1"/>
</dbReference>
<evidence type="ECO:0000313" key="2">
    <source>
        <dbReference type="EnsemblPlants" id="Solyc04g024755.1.1"/>
    </source>
</evidence>
<accession>A0A3Q7FZ66</accession>
<organism evidence="2">
    <name type="scientific">Solanum lycopersicum</name>
    <name type="common">Tomato</name>
    <name type="synonym">Lycopersicon esculentum</name>
    <dbReference type="NCBI Taxonomy" id="4081"/>
    <lineage>
        <taxon>Eukaryota</taxon>
        <taxon>Viridiplantae</taxon>
        <taxon>Streptophyta</taxon>
        <taxon>Embryophyta</taxon>
        <taxon>Tracheophyta</taxon>
        <taxon>Spermatophyta</taxon>
        <taxon>Magnoliopsida</taxon>
        <taxon>eudicotyledons</taxon>
        <taxon>Gunneridae</taxon>
        <taxon>Pentapetalae</taxon>
        <taxon>asterids</taxon>
        <taxon>lamiids</taxon>
        <taxon>Solanales</taxon>
        <taxon>Solanaceae</taxon>
        <taxon>Solanoideae</taxon>
        <taxon>Solaneae</taxon>
        <taxon>Solanum</taxon>
        <taxon>Solanum subgen. Lycopersicon</taxon>
    </lineage>
</organism>
<dbReference type="Gramene" id="Solyc04g024755.1.1">
    <property type="protein sequence ID" value="Solyc04g024755.1.1"/>
    <property type="gene ID" value="Solyc04g024755.1"/>
</dbReference>
<protein>
    <submittedName>
        <fullName evidence="2">Uncharacterized protein</fullName>
    </submittedName>
</protein>
<name>A0A3Q7FZ66_SOLLC</name>
<feature type="region of interest" description="Disordered" evidence="1">
    <location>
        <begin position="36"/>
        <end position="81"/>
    </location>
</feature>
<evidence type="ECO:0000256" key="1">
    <source>
        <dbReference type="SAM" id="MobiDB-lite"/>
    </source>
</evidence>
<proteinExistence type="predicted"/>
<feature type="compositionally biased region" description="Low complexity" evidence="1">
    <location>
        <begin position="48"/>
        <end position="78"/>
    </location>
</feature>
<evidence type="ECO:0000313" key="3">
    <source>
        <dbReference type="Proteomes" id="UP000004994"/>
    </source>
</evidence>
<keyword evidence="3" id="KW-1185">Reference proteome</keyword>
<sequence length="112" mass="12972">LSSIWDMRQTNSQLILALVELVFDWDFDVRRFPQCDPEMSRETNPFLSPNASSPQHHPSPNNSSPDPSSPQHHPSPNNISTIPFNKLRFRLFSICIELNFHKDTLNLTWKTV</sequence>
<dbReference type="AlphaFoldDB" id="A0A3Q7FZ66"/>
<reference evidence="2" key="2">
    <citation type="submission" date="2019-01" db="UniProtKB">
        <authorList>
            <consortium name="EnsemblPlants"/>
        </authorList>
    </citation>
    <scope>IDENTIFICATION</scope>
    <source>
        <strain evidence="2">cv. Heinz 1706</strain>
    </source>
</reference>
<dbReference type="InParanoid" id="A0A3Q7FZ66"/>